<reference evidence="2 4" key="2">
    <citation type="submission" date="2018-06" db="EMBL/GenBank/DDBJ databases">
        <authorList>
            <consortium name="Pathogen Informatics"/>
            <person name="Doyle S."/>
        </authorList>
    </citation>
    <scope>NUCLEOTIDE SEQUENCE [LARGE SCALE GENOMIC DNA]</scope>
    <source>
        <strain evidence="2 4">NCTC10338</strain>
    </source>
</reference>
<dbReference type="AlphaFoldDB" id="A0A2S0JXB6"/>
<dbReference type="Proteomes" id="UP000255295">
    <property type="component" value="Unassembled WGS sequence"/>
</dbReference>
<accession>A0A2S0JXB6</accession>
<protein>
    <submittedName>
        <fullName evidence="1">Uncharacterized protein</fullName>
    </submittedName>
</protein>
<dbReference type="EMBL" id="CP019980">
    <property type="protein sequence ID" value="AVK95731.1"/>
    <property type="molecule type" value="Genomic_DNA"/>
</dbReference>
<evidence type="ECO:0000313" key="3">
    <source>
        <dbReference type="Proteomes" id="UP000238825"/>
    </source>
</evidence>
<evidence type="ECO:0000313" key="2">
    <source>
        <dbReference type="EMBL" id="SUV18529.1"/>
    </source>
</evidence>
<evidence type="ECO:0000313" key="1">
    <source>
        <dbReference type="EMBL" id="AVK95731.1"/>
    </source>
</evidence>
<reference evidence="1 3" key="1">
    <citation type="submission" date="2017-03" db="EMBL/GenBank/DDBJ databases">
        <title>The whole genome sequencing and assembly of Lysinibacillus sphaericus DSM 28T strain.</title>
        <authorList>
            <person name="Lee Y.-J."/>
            <person name="Yi H."/>
            <person name="Bahn Y.-S."/>
            <person name="Kim J.F."/>
            <person name="Lee D.-W."/>
        </authorList>
    </citation>
    <scope>NUCLEOTIDE SEQUENCE [LARGE SCALE GENOMIC DNA]</scope>
    <source>
        <strain evidence="1 3">DSM 28</strain>
    </source>
</reference>
<dbReference type="Proteomes" id="UP000238825">
    <property type="component" value="Chromosome"/>
</dbReference>
<dbReference type="EMBL" id="UFSZ01000001">
    <property type="protein sequence ID" value="SUV18529.1"/>
    <property type="molecule type" value="Genomic_DNA"/>
</dbReference>
<sequence length="187" mass="21686">MGFFNRFFKKVEEVNKAEADISELESAFTLASPLDEANDFWKEIAQNIIVNAVKATDNTVERAFILIDMGQQPSFHIFYQIDGHLLKWYELENPTIIEKIQNELLPQASNVSKAVNDQFIQVNHPKISFAELQFEWATGAWFSHIIWEDNDDINLKAEEISSQWFNTLSEEIKNKPLDSDAKLSWYP</sequence>
<proteinExistence type="predicted"/>
<gene>
    <name evidence="1" type="ORF">LS41612_05325</name>
    <name evidence="2" type="ORF">NCTC10338_03705</name>
</gene>
<dbReference type="GeneID" id="48275610"/>
<dbReference type="RefSeq" id="WP_024364847.1">
    <property type="nucleotide sequence ID" value="NZ_BJNS01000024.1"/>
</dbReference>
<organism evidence="1 3">
    <name type="scientific">Lysinibacillus sphaericus</name>
    <name type="common">Bacillus sphaericus</name>
    <dbReference type="NCBI Taxonomy" id="1421"/>
    <lineage>
        <taxon>Bacteria</taxon>
        <taxon>Bacillati</taxon>
        <taxon>Bacillota</taxon>
        <taxon>Bacilli</taxon>
        <taxon>Bacillales</taxon>
        <taxon>Bacillaceae</taxon>
        <taxon>Lysinibacillus</taxon>
    </lineage>
</organism>
<name>A0A2S0JXB6_LYSSH</name>
<evidence type="ECO:0000313" key="4">
    <source>
        <dbReference type="Proteomes" id="UP000255295"/>
    </source>
</evidence>